<comment type="caution">
    <text evidence="1">The sequence shown here is derived from an EMBL/GenBank/DDBJ whole genome shotgun (WGS) entry which is preliminary data.</text>
</comment>
<dbReference type="Proteomes" id="UP001501736">
    <property type="component" value="Unassembled WGS sequence"/>
</dbReference>
<sequence>MSESSFGAALTTLTKSGLLEQTGFNVYSPTSPATAWLESQEPLDLVLILHAKFLAMLELIPLLYESDKAPDLARAAHSYFGLTRVDVGGIRTRLQLLKAAGLISELANWRFHPTPLGERLVQEVPLQDSMSENVAEISVSDESRHDGSQSSAELLAKELEWASVDGESPVRLEKAAAEALSFLGFEARHVGGGGNTDVLATVESADGTPVRVIVDAKSARSGSVNEGAVSFDTLAEHKDKHEADYVVLVGPGFDSGRVRPRAEQHGVRLLSASDLGQLIRRHERSPLSASEFISLVDPDSNAGKSLEAVWVQAERRRELFAQIVAVLAQEAREADEVTKGALSPEQLYLIVRDELDPRPTTDDIGDVLKLLEHPLIGSVRRSTEGGSRVSSYRLVDSPQLVREKVSSISASLAGIDDDN</sequence>
<organism evidence="1 2">
    <name type="scientific">Nesterenkonia halobia</name>
    <dbReference type="NCBI Taxonomy" id="37922"/>
    <lineage>
        <taxon>Bacteria</taxon>
        <taxon>Bacillati</taxon>
        <taxon>Actinomycetota</taxon>
        <taxon>Actinomycetes</taxon>
        <taxon>Micrococcales</taxon>
        <taxon>Micrococcaceae</taxon>
        <taxon>Nesterenkonia</taxon>
    </lineage>
</organism>
<dbReference type="EMBL" id="BAAAYG010000009">
    <property type="protein sequence ID" value="GAA3286687.1"/>
    <property type="molecule type" value="Genomic_DNA"/>
</dbReference>
<keyword evidence="2" id="KW-1185">Reference proteome</keyword>
<name>A0ABP6RG48_9MICC</name>
<evidence type="ECO:0000313" key="1">
    <source>
        <dbReference type="EMBL" id="GAA3286687.1"/>
    </source>
</evidence>
<proteinExistence type="predicted"/>
<protein>
    <recommendedName>
        <fullName evidence="3">Restriction endonuclease</fullName>
    </recommendedName>
</protein>
<evidence type="ECO:0008006" key="3">
    <source>
        <dbReference type="Google" id="ProtNLM"/>
    </source>
</evidence>
<reference evidence="2" key="1">
    <citation type="journal article" date="2019" name="Int. J. Syst. Evol. Microbiol.">
        <title>The Global Catalogue of Microorganisms (GCM) 10K type strain sequencing project: providing services to taxonomists for standard genome sequencing and annotation.</title>
        <authorList>
            <consortium name="The Broad Institute Genomics Platform"/>
            <consortium name="The Broad Institute Genome Sequencing Center for Infectious Disease"/>
            <person name="Wu L."/>
            <person name="Ma J."/>
        </authorList>
    </citation>
    <scope>NUCLEOTIDE SEQUENCE [LARGE SCALE GENOMIC DNA]</scope>
    <source>
        <strain evidence="2">JCM 11483</strain>
    </source>
</reference>
<evidence type="ECO:0000313" key="2">
    <source>
        <dbReference type="Proteomes" id="UP001501736"/>
    </source>
</evidence>
<accession>A0ABP6RG48</accession>
<gene>
    <name evidence="1" type="ORF">GCM10020260_21890</name>
</gene>